<accession>A0A7X3FEC6</accession>
<dbReference type="SUPFAM" id="SSF56784">
    <property type="entry name" value="HAD-like"/>
    <property type="match status" value="1"/>
</dbReference>
<evidence type="ECO:0000313" key="1">
    <source>
        <dbReference type="EMBL" id="MVO98079.1"/>
    </source>
</evidence>
<dbReference type="AlphaFoldDB" id="A0A7X3FEC6"/>
<protein>
    <submittedName>
        <fullName evidence="1">HAD-IA family hydrolase</fullName>
    </submittedName>
</protein>
<dbReference type="Pfam" id="PF13419">
    <property type="entry name" value="HAD_2"/>
    <property type="match status" value="1"/>
</dbReference>
<name>A0A7X3FEC6_9BACL</name>
<organism evidence="1 2">
    <name type="scientific">Paenibacillus lutrae</name>
    <dbReference type="NCBI Taxonomy" id="2078573"/>
    <lineage>
        <taxon>Bacteria</taxon>
        <taxon>Bacillati</taxon>
        <taxon>Bacillota</taxon>
        <taxon>Bacilli</taxon>
        <taxon>Bacillales</taxon>
        <taxon>Paenibacillaceae</taxon>
        <taxon>Paenibacillus</taxon>
    </lineage>
</organism>
<dbReference type="SFLD" id="SFLDS00003">
    <property type="entry name" value="Haloacid_Dehalogenase"/>
    <property type="match status" value="1"/>
</dbReference>
<dbReference type="PANTHER" id="PTHR43434">
    <property type="entry name" value="PHOSPHOGLYCOLATE PHOSPHATASE"/>
    <property type="match status" value="1"/>
</dbReference>
<comment type="caution">
    <text evidence="1">The sequence shown here is derived from an EMBL/GenBank/DDBJ whole genome shotgun (WGS) entry which is preliminary data.</text>
</comment>
<dbReference type="EMBL" id="RHLK01000001">
    <property type="protein sequence ID" value="MVO98079.1"/>
    <property type="molecule type" value="Genomic_DNA"/>
</dbReference>
<dbReference type="InterPro" id="IPR036412">
    <property type="entry name" value="HAD-like_sf"/>
</dbReference>
<dbReference type="RefSeq" id="WP_157331947.1">
    <property type="nucleotide sequence ID" value="NZ_RHLK01000001.1"/>
</dbReference>
<dbReference type="SFLD" id="SFLDG01135">
    <property type="entry name" value="C1.5.6:_HAD__Beta-PGM__Phospha"/>
    <property type="match status" value="1"/>
</dbReference>
<keyword evidence="2" id="KW-1185">Reference proteome</keyword>
<dbReference type="Proteomes" id="UP000490800">
    <property type="component" value="Unassembled WGS sequence"/>
</dbReference>
<dbReference type="InterPro" id="IPR041492">
    <property type="entry name" value="HAD_2"/>
</dbReference>
<dbReference type="SFLD" id="SFLDG01129">
    <property type="entry name" value="C1.5:_HAD__Beta-PGM__Phosphata"/>
    <property type="match status" value="1"/>
</dbReference>
<keyword evidence="1" id="KW-0378">Hydrolase</keyword>
<evidence type="ECO:0000313" key="2">
    <source>
        <dbReference type="Proteomes" id="UP000490800"/>
    </source>
</evidence>
<gene>
    <name evidence="1" type="ORF">EDM21_00725</name>
</gene>
<dbReference type="NCBIfam" id="TIGR01509">
    <property type="entry name" value="HAD-SF-IA-v3"/>
    <property type="match status" value="1"/>
</dbReference>
<dbReference type="NCBIfam" id="TIGR01549">
    <property type="entry name" value="HAD-SF-IA-v1"/>
    <property type="match status" value="1"/>
</dbReference>
<dbReference type="OrthoDB" id="9792518at2"/>
<dbReference type="InterPro" id="IPR023198">
    <property type="entry name" value="PGP-like_dom2"/>
</dbReference>
<reference evidence="1 2" key="1">
    <citation type="journal article" date="2019" name="Microorganisms">
        <title>Paenibacillus lutrae sp. nov., A Chitinolytic Species Isolated from A River Otter in Castril Natural Park, Granada, Spain.</title>
        <authorList>
            <person name="Rodriguez M."/>
            <person name="Reina J.C."/>
            <person name="Bejar V."/>
            <person name="Llamas I."/>
        </authorList>
    </citation>
    <scope>NUCLEOTIDE SEQUENCE [LARGE SCALE GENOMIC DNA]</scope>
    <source>
        <strain evidence="1 2">N10</strain>
    </source>
</reference>
<dbReference type="GO" id="GO:0006281">
    <property type="term" value="P:DNA repair"/>
    <property type="evidence" value="ECO:0007669"/>
    <property type="project" value="TreeGrafter"/>
</dbReference>
<dbReference type="InterPro" id="IPR006439">
    <property type="entry name" value="HAD-SF_hydro_IA"/>
</dbReference>
<dbReference type="GO" id="GO:0008967">
    <property type="term" value="F:phosphoglycolate phosphatase activity"/>
    <property type="evidence" value="ECO:0007669"/>
    <property type="project" value="TreeGrafter"/>
</dbReference>
<sequence length="217" mass="24035">MGIKAVLFDFDGTLADTLPLSFAAFRSVFLNYENRQMSNEDIIHTFGPTEEGIIKLHITDKKSVHAAIEHYYEVFEKDFENQVVQSPEMMDLLEQLAERGIKLGIITGKSRRCLDICSVKLGLEGKFELSITGDDVVKAKPDPEGILKAIRQMGLTKEEVIFVGDSNADMMAGKSAGVVTMGAQWFGTVQNQELSPAPDHVLTSTLELIKLVKTLRT</sequence>
<proteinExistence type="predicted"/>
<dbReference type="Gene3D" id="1.10.150.240">
    <property type="entry name" value="Putative phosphatase, domain 2"/>
    <property type="match status" value="1"/>
</dbReference>
<dbReference type="InterPro" id="IPR050155">
    <property type="entry name" value="HAD-like_hydrolase_sf"/>
</dbReference>
<dbReference type="Gene3D" id="3.40.50.1000">
    <property type="entry name" value="HAD superfamily/HAD-like"/>
    <property type="match status" value="1"/>
</dbReference>
<dbReference type="InterPro" id="IPR023214">
    <property type="entry name" value="HAD_sf"/>
</dbReference>
<dbReference type="PANTHER" id="PTHR43434:SF1">
    <property type="entry name" value="PHOSPHOGLYCOLATE PHOSPHATASE"/>
    <property type="match status" value="1"/>
</dbReference>